<evidence type="ECO:0000256" key="10">
    <source>
        <dbReference type="ARBA" id="ARBA00081312"/>
    </source>
</evidence>
<gene>
    <name evidence="15" type="ORF">PODLI_1B025128</name>
</gene>
<feature type="region of interest" description="Disordered" evidence="12">
    <location>
        <begin position="30"/>
        <end position="72"/>
    </location>
</feature>
<evidence type="ECO:0000256" key="5">
    <source>
        <dbReference type="ARBA" id="ARBA00023157"/>
    </source>
</evidence>
<evidence type="ECO:0000313" key="16">
    <source>
        <dbReference type="Proteomes" id="UP001178461"/>
    </source>
</evidence>
<feature type="compositionally biased region" description="Basic and acidic residues" evidence="12">
    <location>
        <begin position="30"/>
        <end position="44"/>
    </location>
</feature>
<dbReference type="AlphaFoldDB" id="A0AA35KDA3"/>
<keyword evidence="6" id="KW-0325">Glycoprotein</keyword>
<reference evidence="15" key="1">
    <citation type="submission" date="2022-12" db="EMBL/GenBank/DDBJ databases">
        <authorList>
            <person name="Alioto T."/>
            <person name="Alioto T."/>
            <person name="Gomez Garrido J."/>
        </authorList>
    </citation>
    <scope>NUCLEOTIDE SEQUENCE</scope>
</reference>
<evidence type="ECO:0000313" key="15">
    <source>
        <dbReference type="EMBL" id="CAI5775332.1"/>
    </source>
</evidence>
<dbReference type="Proteomes" id="UP001178461">
    <property type="component" value="Chromosome 5"/>
</dbReference>
<dbReference type="FunFam" id="2.60.120.40:FF:000024">
    <property type="entry name" value="erythroferrone isoform X2"/>
    <property type="match status" value="1"/>
</dbReference>
<keyword evidence="5" id="KW-1015">Disulfide bond</keyword>
<comment type="similarity">
    <text evidence="8">Belongs to the adipolin/erythroferrone family.</text>
</comment>
<dbReference type="InterPro" id="IPR001073">
    <property type="entry name" value="C1q_dom"/>
</dbReference>
<dbReference type="GO" id="GO:0005615">
    <property type="term" value="C:extracellular space"/>
    <property type="evidence" value="ECO:0007669"/>
    <property type="project" value="TreeGrafter"/>
</dbReference>
<dbReference type="GO" id="GO:0046326">
    <property type="term" value="P:positive regulation of D-glucose import"/>
    <property type="evidence" value="ECO:0007669"/>
    <property type="project" value="TreeGrafter"/>
</dbReference>
<dbReference type="PANTHER" id="PTHR24019">
    <property type="entry name" value="ADIPOLIN"/>
    <property type="match status" value="1"/>
</dbReference>
<name>A0AA35KDA3_9SAUR</name>
<evidence type="ECO:0000256" key="3">
    <source>
        <dbReference type="ARBA" id="ARBA00022702"/>
    </source>
</evidence>
<accession>A0AA35KDA3</accession>
<evidence type="ECO:0000256" key="8">
    <source>
        <dbReference type="ARBA" id="ARBA00038198"/>
    </source>
</evidence>
<evidence type="ECO:0000256" key="9">
    <source>
        <dbReference type="ARBA" id="ARBA00070142"/>
    </source>
</evidence>
<dbReference type="PROSITE" id="PS50871">
    <property type="entry name" value="C1Q"/>
    <property type="match status" value="1"/>
</dbReference>
<dbReference type="InterPro" id="IPR052136">
    <property type="entry name" value="Adipolin/Erythroferrone-rel"/>
</dbReference>
<evidence type="ECO:0000256" key="6">
    <source>
        <dbReference type="ARBA" id="ARBA00023180"/>
    </source>
</evidence>
<feature type="domain" description="C1q" evidence="14">
    <location>
        <begin position="170"/>
        <end position="325"/>
    </location>
</feature>
<evidence type="ECO:0000256" key="4">
    <source>
        <dbReference type="ARBA" id="ARBA00022729"/>
    </source>
</evidence>
<feature type="signal peptide" evidence="13">
    <location>
        <begin position="1"/>
        <end position="27"/>
    </location>
</feature>
<proteinExistence type="inferred from homology"/>
<protein>
    <recommendedName>
        <fullName evidence="9">Erythroferrone</fullName>
    </recommendedName>
    <alternativeName>
        <fullName evidence="11">Complement C1q tumor necrosis factor-related protein 15</fullName>
    </alternativeName>
    <alternativeName>
        <fullName evidence="10">Myonectin</fullName>
    </alternativeName>
</protein>
<keyword evidence="16" id="KW-1185">Reference proteome</keyword>
<evidence type="ECO:0000259" key="14">
    <source>
        <dbReference type="PROSITE" id="PS50871"/>
    </source>
</evidence>
<organism evidence="15 16">
    <name type="scientific">Podarcis lilfordi</name>
    <name type="common">Lilford's wall lizard</name>
    <dbReference type="NCBI Taxonomy" id="74358"/>
    <lineage>
        <taxon>Eukaryota</taxon>
        <taxon>Metazoa</taxon>
        <taxon>Chordata</taxon>
        <taxon>Craniata</taxon>
        <taxon>Vertebrata</taxon>
        <taxon>Euteleostomi</taxon>
        <taxon>Lepidosauria</taxon>
        <taxon>Squamata</taxon>
        <taxon>Bifurcata</taxon>
        <taxon>Unidentata</taxon>
        <taxon>Episquamata</taxon>
        <taxon>Laterata</taxon>
        <taxon>Lacertibaenia</taxon>
        <taxon>Lacertidae</taxon>
        <taxon>Podarcis</taxon>
    </lineage>
</organism>
<dbReference type="GO" id="GO:0046628">
    <property type="term" value="P:positive regulation of insulin receptor signaling pathway"/>
    <property type="evidence" value="ECO:0007669"/>
    <property type="project" value="TreeGrafter"/>
</dbReference>
<keyword evidence="3" id="KW-0372">Hormone</keyword>
<keyword evidence="7" id="KW-0379">Hydroxylation</keyword>
<evidence type="ECO:0000256" key="2">
    <source>
        <dbReference type="ARBA" id="ARBA00022525"/>
    </source>
</evidence>
<dbReference type="PANTHER" id="PTHR24019:SF11">
    <property type="entry name" value="ERYTHROFERRONE"/>
    <property type="match status" value="1"/>
</dbReference>
<evidence type="ECO:0000256" key="1">
    <source>
        <dbReference type="ARBA" id="ARBA00004613"/>
    </source>
</evidence>
<dbReference type="GO" id="GO:0005179">
    <property type="term" value="F:hormone activity"/>
    <property type="evidence" value="ECO:0007669"/>
    <property type="project" value="UniProtKB-KW"/>
</dbReference>
<evidence type="ECO:0000256" key="13">
    <source>
        <dbReference type="SAM" id="SignalP"/>
    </source>
</evidence>
<evidence type="ECO:0000256" key="12">
    <source>
        <dbReference type="SAM" id="MobiDB-lite"/>
    </source>
</evidence>
<keyword evidence="4 13" id="KW-0732">Signal</keyword>
<feature type="chain" id="PRO_5041316274" description="Erythroferrone" evidence="13">
    <location>
        <begin position="28"/>
        <end position="325"/>
    </location>
</feature>
<evidence type="ECO:0000256" key="7">
    <source>
        <dbReference type="ARBA" id="ARBA00023278"/>
    </source>
</evidence>
<dbReference type="InterPro" id="IPR008983">
    <property type="entry name" value="Tumour_necrosis_fac-like_dom"/>
</dbReference>
<comment type="subcellular location">
    <subcellularLocation>
        <location evidence="1">Secreted</location>
    </subcellularLocation>
</comment>
<evidence type="ECO:0000256" key="11">
    <source>
        <dbReference type="ARBA" id="ARBA00082823"/>
    </source>
</evidence>
<dbReference type="GO" id="GO:0045721">
    <property type="term" value="P:negative regulation of gluconeogenesis"/>
    <property type="evidence" value="ECO:0007669"/>
    <property type="project" value="TreeGrafter"/>
</dbReference>
<feature type="compositionally biased region" description="Polar residues" evidence="12">
    <location>
        <begin position="45"/>
        <end position="65"/>
    </location>
</feature>
<dbReference type="EMBL" id="OX395130">
    <property type="protein sequence ID" value="CAI5775332.1"/>
    <property type="molecule type" value="Genomic_DNA"/>
</dbReference>
<keyword evidence="2" id="KW-0964">Secreted</keyword>
<dbReference type="Gene3D" id="2.60.120.40">
    <property type="match status" value="1"/>
</dbReference>
<sequence length="325" mass="36639">MVGPLLSSCPLRLLAMGLLAMTFCASSMETEKHGNRRSQEKKSGWNDSLTGQKTSSPPLSSSNDPETAAGKIHRDESRAAWMLLMNNGVNNKKSKNKAKKFKFGIPGPPGALITQEELLREFRLLLKGVIRERERISQKACDNCQDDDDRSREDNFLAQISGPLLESREHGRVQAAFHCRTRRNISIERRSLQELQFYYIPKKEEMFHRGLGLNLNNGQYIAPFSGYYIFTATLHIVPEVQLKKNQPRTRERLRLLICVESLCRQNISLETVSRLDRNNEHFTVSIHGILFLQAGQYASVFVDNATGSTLTVRSGSDFGAVLLGI</sequence>
<dbReference type="SUPFAM" id="SSF49842">
    <property type="entry name" value="TNF-like"/>
    <property type="match status" value="1"/>
</dbReference>